<proteinExistence type="predicted"/>
<keyword evidence="2" id="KW-1185">Reference proteome</keyword>
<dbReference type="Proteomes" id="UP000256763">
    <property type="component" value="Unassembled WGS sequence"/>
</dbReference>
<comment type="caution">
    <text evidence="1">The sequence shown here is derived from an EMBL/GenBank/DDBJ whole genome shotgun (WGS) entry which is preliminary data.</text>
</comment>
<gene>
    <name evidence="1" type="ORF">CAL65_05755</name>
</gene>
<dbReference type="RefSeq" id="WP_116301187.1">
    <property type="nucleotide sequence ID" value="NZ_NFZV01000003.1"/>
</dbReference>
<dbReference type="PROSITE" id="PS51257">
    <property type="entry name" value="PROKAR_LIPOPROTEIN"/>
    <property type="match status" value="1"/>
</dbReference>
<dbReference type="EMBL" id="NFZW01000004">
    <property type="protein sequence ID" value="RFA38329.1"/>
    <property type="molecule type" value="Genomic_DNA"/>
</dbReference>
<dbReference type="AlphaFoldDB" id="A0A3E0X1M3"/>
<evidence type="ECO:0000313" key="1">
    <source>
        <dbReference type="EMBL" id="RFA38329.1"/>
    </source>
</evidence>
<accession>A0A3E0X1M3</accession>
<name>A0A3E0X1M3_9GAMM</name>
<evidence type="ECO:0000313" key="2">
    <source>
        <dbReference type="Proteomes" id="UP000256763"/>
    </source>
</evidence>
<protein>
    <recommendedName>
        <fullName evidence="3">Lipoprotein</fullName>
    </recommendedName>
</protein>
<evidence type="ECO:0008006" key="3">
    <source>
        <dbReference type="Google" id="ProtNLM"/>
    </source>
</evidence>
<reference evidence="2" key="1">
    <citation type="submission" date="2017-05" db="EMBL/GenBank/DDBJ databases">
        <authorList>
            <person name="Sharma S."/>
            <person name="Sidhu C."/>
            <person name="Pinnaka A.K."/>
        </authorList>
    </citation>
    <scope>NUCLEOTIDE SEQUENCE [LARGE SCALE GENOMIC DNA]</scope>
    <source>
        <strain evidence="2">AK93</strain>
    </source>
</reference>
<sequence length="115" mass="12196">MKKPILSILIGLGLVGGATGCSVAPPDCSDHEATELVLEITRDEFATVFGSRAAAEIELDLSEIETVNINAQTKARSCSALLTMSSPEATYSDTINYTIEAANKRGEFEVVVFGL</sequence>
<organism evidence="1 2">
    <name type="scientific">Alkalilimnicola ehrlichii</name>
    <dbReference type="NCBI Taxonomy" id="351052"/>
    <lineage>
        <taxon>Bacteria</taxon>
        <taxon>Pseudomonadati</taxon>
        <taxon>Pseudomonadota</taxon>
        <taxon>Gammaproteobacteria</taxon>
        <taxon>Chromatiales</taxon>
        <taxon>Ectothiorhodospiraceae</taxon>
        <taxon>Alkalilimnicola</taxon>
    </lineage>
</organism>